<name>A0A3M9XKQ4_9HYPH</name>
<dbReference type="OrthoDB" id="9791261at2"/>
<dbReference type="AlphaFoldDB" id="A0A3M9XKQ4"/>
<dbReference type="Proteomes" id="UP000268623">
    <property type="component" value="Unassembled WGS sequence"/>
</dbReference>
<sequence length="96" mass="10518">MQYDAIRIRLDSDVAEAWLGLGAVRKTIRIVEQRQVPPACLSVETAASSFQTGTTDLAAVLNAECQLRAVKFELLKLKVDVQARYAELERLAGGSL</sequence>
<dbReference type="GO" id="GO:0015562">
    <property type="term" value="F:efflux transmembrane transporter activity"/>
    <property type="evidence" value="ECO:0007669"/>
    <property type="project" value="InterPro"/>
</dbReference>
<dbReference type="Pfam" id="PF02321">
    <property type="entry name" value="OEP"/>
    <property type="match status" value="1"/>
</dbReference>
<dbReference type="InterPro" id="IPR003423">
    <property type="entry name" value="OMP_efflux"/>
</dbReference>
<gene>
    <name evidence="2" type="ORF">D1O30_20380</name>
</gene>
<accession>A0A3M9XKQ4</accession>
<protein>
    <submittedName>
        <fullName evidence="2">Uncharacterized protein</fullName>
    </submittedName>
</protein>
<organism evidence="2 3">
    <name type="scientific">Methylocystis hirsuta</name>
    <dbReference type="NCBI Taxonomy" id="369798"/>
    <lineage>
        <taxon>Bacteria</taxon>
        <taxon>Pseudomonadati</taxon>
        <taxon>Pseudomonadota</taxon>
        <taxon>Alphaproteobacteria</taxon>
        <taxon>Hyphomicrobiales</taxon>
        <taxon>Methylocystaceae</taxon>
        <taxon>Methylocystis</taxon>
    </lineage>
</organism>
<reference evidence="2 3" key="1">
    <citation type="submission" date="2018-08" db="EMBL/GenBank/DDBJ databases">
        <title>Genome sequence of Methylocystis hirsuta CSC1, a methanotroph able to accumulate PHAs.</title>
        <authorList>
            <person name="Bordel S."/>
            <person name="Rodriguez E."/>
            <person name="Gancedo J."/>
            <person name="Munoz R."/>
        </authorList>
    </citation>
    <scope>NUCLEOTIDE SEQUENCE [LARGE SCALE GENOMIC DNA]</scope>
    <source>
        <strain evidence="2 3">CSC1</strain>
    </source>
</reference>
<dbReference type="RefSeq" id="WP_123177958.1">
    <property type="nucleotide sequence ID" value="NZ_QWDD01000003.1"/>
</dbReference>
<keyword evidence="3" id="KW-1185">Reference proteome</keyword>
<proteinExistence type="inferred from homology"/>
<evidence type="ECO:0000313" key="3">
    <source>
        <dbReference type="Proteomes" id="UP000268623"/>
    </source>
</evidence>
<evidence type="ECO:0000313" key="2">
    <source>
        <dbReference type="EMBL" id="RNJ48222.1"/>
    </source>
</evidence>
<dbReference type="EMBL" id="QWDD01000003">
    <property type="protein sequence ID" value="RNJ48222.1"/>
    <property type="molecule type" value="Genomic_DNA"/>
</dbReference>
<dbReference type="Gene3D" id="1.20.1600.10">
    <property type="entry name" value="Outer membrane efflux proteins (OEP)"/>
    <property type="match status" value="1"/>
</dbReference>
<comment type="caution">
    <text evidence="2">The sequence shown here is derived from an EMBL/GenBank/DDBJ whole genome shotgun (WGS) entry which is preliminary data.</text>
</comment>
<comment type="similarity">
    <text evidence="1">Belongs to the outer membrane factor (OMF) (TC 1.B.17) family.</text>
</comment>
<dbReference type="SUPFAM" id="SSF56954">
    <property type="entry name" value="Outer membrane efflux proteins (OEP)"/>
    <property type="match status" value="1"/>
</dbReference>
<evidence type="ECO:0000256" key="1">
    <source>
        <dbReference type="ARBA" id="ARBA00007613"/>
    </source>
</evidence>